<dbReference type="Pfam" id="PF13807">
    <property type="entry name" value="GNVR"/>
    <property type="match status" value="1"/>
</dbReference>
<evidence type="ECO:0000256" key="7">
    <source>
        <dbReference type="SAM" id="Phobius"/>
    </source>
</evidence>
<dbReference type="GO" id="GO:0004713">
    <property type="term" value="F:protein tyrosine kinase activity"/>
    <property type="evidence" value="ECO:0007669"/>
    <property type="project" value="TreeGrafter"/>
</dbReference>
<comment type="similarity">
    <text evidence="2">Belongs to the CpsC/CapA family.</text>
</comment>
<keyword evidence="5 7" id="KW-1133">Transmembrane helix</keyword>
<keyword evidence="11" id="KW-1185">Reference proteome</keyword>
<proteinExistence type="inferred from homology"/>
<evidence type="ECO:0000256" key="1">
    <source>
        <dbReference type="ARBA" id="ARBA00004651"/>
    </source>
</evidence>
<protein>
    <submittedName>
        <fullName evidence="10">Capsular biosynthesis protein</fullName>
    </submittedName>
</protein>
<name>A0A2I0QU28_9BACI</name>
<dbReference type="OrthoDB" id="2360475at2"/>
<evidence type="ECO:0000256" key="2">
    <source>
        <dbReference type="ARBA" id="ARBA00006683"/>
    </source>
</evidence>
<evidence type="ECO:0000259" key="9">
    <source>
        <dbReference type="Pfam" id="PF13807"/>
    </source>
</evidence>
<dbReference type="Proteomes" id="UP000243524">
    <property type="component" value="Unassembled WGS sequence"/>
</dbReference>
<dbReference type="InterPro" id="IPR032807">
    <property type="entry name" value="GNVR"/>
</dbReference>
<dbReference type="EMBL" id="PJNH01000002">
    <property type="protein sequence ID" value="PKR77804.1"/>
    <property type="molecule type" value="Genomic_DNA"/>
</dbReference>
<gene>
    <name evidence="10" type="ORF">CEY16_07690</name>
</gene>
<dbReference type="PANTHER" id="PTHR32309:SF13">
    <property type="entry name" value="FERRIC ENTEROBACTIN TRANSPORT PROTEIN FEPE"/>
    <property type="match status" value="1"/>
</dbReference>
<sequence length="247" mass="27000">MEDTISLREIFAVLKKRLKIISVITITVVLLSIIITSFFITPKYEASTQFIVNQQDDAQEFDYNVNSIRTNVEMINTYNVIIKSPAILKQVIQELSLDQSSGQLSNQIEVSNAQNSQVVNVVVTDANPNHAANIANTTFDVFEKTIPNLMSIDNVSILSPASVGPSPSPVSPNLMLNVAIALFLGLMIGVGIAFLLEFLDKTIKTEQDIDKQLGLPVMGVVATIDMPSTTTPKKETIKSKRGVQYGS</sequence>
<comment type="caution">
    <text evidence="10">The sequence shown here is derived from an EMBL/GenBank/DDBJ whole genome shotgun (WGS) entry which is preliminary data.</text>
</comment>
<evidence type="ECO:0000313" key="11">
    <source>
        <dbReference type="Proteomes" id="UP000243524"/>
    </source>
</evidence>
<evidence type="ECO:0000256" key="4">
    <source>
        <dbReference type="ARBA" id="ARBA00022692"/>
    </source>
</evidence>
<feature type="transmembrane region" description="Helical" evidence="7">
    <location>
        <begin position="174"/>
        <end position="196"/>
    </location>
</feature>
<evidence type="ECO:0000259" key="8">
    <source>
        <dbReference type="Pfam" id="PF02706"/>
    </source>
</evidence>
<keyword evidence="3" id="KW-1003">Cell membrane</keyword>
<dbReference type="InterPro" id="IPR003856">
    <property type="entry name" value="LPS_length_determ_N"/>
</dbReference>
<feature type="domain" description="Tyrosine-protein kinase G-rich" evidence="9">
    <location>
        <begin position="149"/>
        <end position="196"/>
    </location>
</feature>
<organism evidence="10 11">
    <name type="scientific">Halalkalibacillus sediminis</name>
    <dbReference type="NCBI Taxonomy" id="2018042"/>
    <lineage>
        <taxon>Bacteria</taxon>
        <taxon>Bacillati</taxon>
        <taxon>Bacillota</taxon>
        <taxon>Bacilli</taxon>
        <taxon>Bacillales</taxon>
        <taxon>Bacillaceae</taxon>
        <taxon>Halalkalibacillus</taxon>
    </lineage>
</organism>
<comment type="subcellular location">
    <subcellularLocation>
        <location evidence="1">Cell membrane</location>
        <topology evidence="1">Multi-pass membrane protein</topology>
    </subcellularLocation>
</comment>
<evidence type="ECO:0000313" key="10">
    <source>
        <dbReference type="EMBL" id="PKR77804.1"/>
    </source>
</evidence>
<keyword evidence="4 7" id="KW-0812">Transmembrane</keyword>
<dbReference type="GO" id="GO:0005886">
    <property type="term" value="C:plasma membrane"/>
    <property type="evidence" value="ECO:0007669"/>
    <property type="project" value="UniProtKB-SubCell"/>
</dbReference>
<evidence type="ECO:0000256" key="3">
    <source>
        <dbReference type="ARBA" id="ARBA00022475"/>
    </source>
</evidence>
<evidence type="ECO:0000256" key="6">
    <source>
        <dbReference type="ARBA" id="ARBA00023136"/>
    </source>
</evidence>
<dbReference type="PANTHER" id="PTHR32309">
    <property type="entry name" value="TYROSINE-PROTEIN KINASE"/>
    <property type="match status" value="1"/>
</dbReference>
<reference evidence="10 11" key="1">
    <citation type="submission" date="2017-06" db="EMBL/GenBank/DDBJ databases">
        <title>the draft geome sequence of Illustriluteabacillus marina B3227.</title>
        <authorList>
            <person name="He R.-H."/>
            <person name="Du Z.-J."/>
        </authorList>
    </citation>
    <scope>NUCLEOTIDE SEQUENCE [LARGE SCALE GENOMIC DNA]</scope>
    <source>
        <strain evidence="10 11">B3227</strain>
    </source>
</reference>
<keyword evidence="6 7" id="KW-0472">Membrane</keyword>
<evidence type="ECO:0000256" key="5">
    <source>
        <dbReference type="ARBA" id="ARBA00022989"/>
    </source>
</evidence>
<feature type="domain" description="Polysaccharide chain length determinant N-terminal" evidence="8">
    <location>
        <begin position="3"/>
        <end position="95"/>
    </location>
</feature>
<dbReference type="InterPro" id="IPR050445">
    <property type="entry name" value="Bact_polysacc_biosynth/exp"/>
</dbReference>
<dbReference type="AlphaFoldDB" id="A0A2I0QU28"/>
<dbReference type="Pfam" id="PF02706">
    <property type="entry name" value="Wzz"/>
    <property type="match status" value="1"/>
</dbReference>
<dbReference type="RefSeq" id="WP_101331412.1">
    <property type="nucleotide sequence ID" value="NZ_PJNH01000002.1"/>
</dbReference>
<feature type="transmembrane region" description="Helical" evidence="7">
    <location>
        <begin position="20"/>
        <end position="40"/>
    </location>
</feature>
<accession>A0A2I0QU28</accession>